<accession>A0A6H9YCY9</accession>
<comment type="caution">
    <text evidence="2">The sequence shown here is derived from an EMBL/GenBank/DDBJ whole genome shotgun (WGS) entry which is preliminary data.</text>
</comment>
<dbReference type="InterPro" id="IPR011766">
    <property type="entry name" value="TPP_enzyme_TPP-bd"/>
</dbReference>
<dbReference type="EMBL" id="WBMT01000019">
    <property type="protein sequence ID" value="KAB2343352.1"/>
    <property type="molecule type" value="Genomic_DNA"/>
</dbReference>
<dbReference type="AlphaFoldDB" id="A0A6H9YCY9"/>
<dbReference type="SUPFAM" id="SSF52518">
    <property type="entry name" value="Thiamin diphosphate-binding fold (THDP-binding)"/>
    <property type="match status" value="1"/>
</dbReference>
<dbReference type="GO" id="GO:0030976">
    <property type="term" value="F:thiamine pyrophosphate binding"/>
    <property type="evidence" value="ECO:0007669"/>
    <property type="project" value="InterPro"/>
</dbReference>
<dbReference type="GO" id="GO:0000287">
    <property type="term" value="F:magnesium ion binding"/>
    <property type="evidence" value="ECO:0007669"/>
    <property type="project" value="UniProtKB-ARBA"/>
</dbReference>
<dbReference type="OrthoDB" id="4959782at2"/>
<protein>
    <recommendedName>
        <fullName evidence="1">Thiamine pyrophosphate enzyme TPP-binding domain-containing protein</fullName>
    </recommendedName>
</protein>
<name>A0A6H9YCY9_9ACTN</name>
<sequence>MACQRASWNLGTVATRRSRWSCGTASKRCSGSTAARWSARPSVQVALMLGNGAAGFSLMDAVTLVRHNLPVVMIVGNSGQPQCRHDEALHTLDGAGALVTHPDQTGLALRRAFDSGAPRLVDIATASEIVHPRGTGV</sequence>
<dbReference type="InterPro" id="IPR029061">
    <property type="entry name" value="THDP-binding"/>
</dbReference>
<keyword evidence="3" id="KW-1185">Reference proteome</keyword>
<reference evidence="2 3" key="1">
    <citation type="submission" date="2019-09" db="EMBL/GenBank/DDBJ databases">
        <title>Actinomadura physcomitrii sp. nov., a novel actinomycete isolated from moss [Physcomitrium sphaericum (Ludw) Fuernr].</title>
        <authorList>
            <person name="Zhuang X."/>
            <person name="Liu C."/>
        </authorList>
    </citation>
    <scope>NUCLEOTIDE SEQUENCE [LARGE SCALE GENOMIC DNA]</scope>
    <source>
        <strain evidence="2 3">HMC1</strain>
    </source>
</reference>
<dbReference type="Pfam" id="PF02775">
    <property type="entry name" value="TPP_enzyme_C"/>
    <property type="match status" value="1"/>
</dbReference>
<evidence type="ECO:0000313" key="2">
    <source>
        <dbReference type="EMBL" id="KAB2343352.1"/>
    </source>
</evidence>
<dbReference type="Gene3D" id="3.40.50.970">
    <property type="match status" value="1"/>
</dbReference>
<proteinExistence type="predicted"/>
<feature type="domain" description="Thiamine pyrophosphate enzyme TPP-binding" evidence="1">
    <location>
        <begin position="31"/>
        <end position="77"/>
    </location>
</feature>
<gene>
    <name evidence="2" type="ORF">F8566_35040</name>
</gene>
<evidence type="ECO:0000259" key="1">
    <source>
        <dbReference type="Pfam" id="PF02775"/>
    </source>
</evidence>
<dbReference type="GO" id="GO:0003824">
    <property type="term" value="F:catalytic activity"/>
    <property type="evidence" value="ECO:0007669"/>
    <property type="project" value="InterPro"/>
</dbReference>
<organism evidence="2 3">
    <name type="scientific">Actinomadura rudentiformis</name>
    <dbReference type="NCBI Taxonomy" id="359158"/>
    <lineage>
        <taxon>Bacteria</taxon>
        <taxon>Bacillati</taxon>
        <taxon>Actinomycetota</taxon>
        <taxon>Actinomycetes</taxon>
        <taxon>Streptosporangiales</taxon>
        <taxon>Thermomonosporaceae</taxon>
        <taxon>Actinomadura</taxon>
    </lineage>
</organism>
<dbReference type="Proteomes" id="UP000468735">
    <property type="component" value="Unassembled WGS sequence"/>
</dbReference>
<evidence type="ECO:0000313" key="3">
    <source>
        <dbReference type="Proteomes" id="UP000468735"/>
    </source>
</evidence>